<keyword evidence="3" id="KW-1185">Reference proteome</keyword>
<feature type="region of interest" description="Disordered" evidence="1">
    <location>
        <begin position="316"/>
        <end position="339"/>
    </location>
</feature>
<accession>A0A423SEC4</accession>
<evidence type="ECO:0000313" key="3">
    <source>
        <dbReference type="Proteomes" id="UP000283509"/>
    </source>
</evidence>
<organism evidence="2 3">
    <name type="scientific">Penaeus vannamei</name>
    <name type="common">Whiteleg shrimp</name>
    <name type="synonym">Litopenaeus vannamei</name>
    <dbReference type="NCBI Taxonomy" id="6689"/>
    <lineage>
        <taxon>Eukaryota</taxon>
        <taxon>Metazoa</taxon>
        <taxon>Ecdysozoa</taxon>
        <taxon>Arthropoda</taxon>
        <taxon>Crustacea</taxon>
        <taxon>Multicrustacea</taxon>
        <taxon>Malacostraca</taxon>
        <taxon>Eumalacostraca</taxon>
        <taxon>Eucarida</taxon>
        <taxon>Decapoda</taxon>
        <taxon>Dendrobranchiata</taxon>
        <taxon>Penaeoidea</taxon>
        <taxon>Penaeidae</taxon>
        <taxon>Penaeus</taxon>
    </lineage>
</organism>
<dbReference type="EMBL" id="QCYY01003650">
    <property type="protein sequence ID" value="ROT62521.1"/>
    <property type="molecule type" value="Genomic_DNA"/>
</dbReference>
<comment type="caution">
    <text evidence="2">The sequence shown here is derived from an EMBL/GenBank/DDBJ whole genome shotgun (WGS) entry which is preliminary data.</text>
</comment>
<evidence type="ECO:0000313" key="2">
    <source>
        <dbReference type="EMBL" id="ROT62521.1"/>
    </source>
</evidence>
<dbReference type="Proteomes" id="UP000283509">
    <property type="component" value="Unassembled WGS sequence"/>
</dbReference>
<feature type="compositionally biased region" description="Polar residues" evidence="1">
    <location>
        <begin position="320"/>
        <end position="330"/>
    </location>
</feature>
<evidence type="ECO:0000256" key="1">
    <source>
        <dbReference type="SAM" id="MobiDB-lite"/>
    </source>
</evidence>
<sequence length="382" mass="42649">MHYLVHFRDSKGSLFLASPFAHLVVRRLHRAPSPPLHAAHSMTLNSFPVFSLDLLTLKLIEIEELRPHDLAEKNHERGTSPRTQEKRGVVSERLQQYLHFTEEQASRLPQEESGRTRPVAFLQSWICLLGDRSFLLILAGQRRPRIRHPPWHRSFVCSAPPEGTPFPFLSPSSASSSLPLRTRRRSLGSCAQPVLSLALLLPPAAPSAGSRSPSLPPFFSHSMESSSADPSQSFIFFRSFFFVAQICSEASPLLPRAVSSRRRASRRRPLLPEPKAASSPRTFTRWRPRNAFLSRHACHGNPRSSCHDTIARELPAKARGSSQPLTQTEAPRSRPGIPGFHTHSLISKIKLVLQIPQITFTTADYVVPRPLSSRSLFTSSGG</sequence>
<feature type="compositionally biased region" description="Basic residues" evidence="1">
    <location>
        <begin position="259"/>
        <end position="269"/>
    </location>
</feature>
<proteinExistence type="predicted"/>
<reference evidence="2 3" key="1">
    <citation type="submission" date="2018-04" db="EMBL/GenBank/DDBJ databases">
        <authorList>
            <person name="Zhang X."/>
            <person name="Yuan J."/>
            <person name="Li F."/>
            <person name="Xiang J."/>
        </authorList>
    </citation>
    <scope>NUCLEOTIDE SEQUENCE [LARGE SCALE GENOMIC DNA]</scope>
    <source>
        <tissue evidence="2">Muscle</tissue>
    </source>
</reference>
<reference evidence="2 3" key="2">
    <citation type="submission" date="2019-01" db="EMBL/GenBank/DDBJ databases">
        <title>The decoding of complex shrimp genome reveals the adaptation for benthos swimmer, frequently molting mechanism and breeding impact on genome.</title>
        <authorList>
            <person name="Sun Y."/>
            <person name="Gao Y."/>
            <person name="Yu Y."/>
        </authorList>
    </citation>
    <scope>NUCLEOTIDE SEQUENCE [LARGE SCALE GENOMIC DNA]</scope>
    <source>
        <tissue evidence="2">Muscle</tissue>
    </source>
</reference>
<name>A0A423SEC4_PENVA</name>
<feature type="region of interest" description="Disordered" evidence="1">
    <location>
        <begin position="257"/>
        <end position="281"/>
    </location>
</feature>
<protein>
    <submittedName>
        <fullName evidence="2">Uncharacterized protein</fullName>
    </submittedName>
</protein>
<gene>
    <name evidence="2" type="ORF">C7M84_019635</name>
</gene>
<dbReference type="AlphaFoldDB" id="A0A423SEC4"/>